<feature type="region of interest" description="Disordered" evidence="1">
    <location>
        <begin position="340"/>
        <end position="368"/>
    </location>
</feature>
<reference evidence="2" key="1">
    <citation type="submission" date="2014-12" db="EMBL/GenBank/DDBJ databases">
        <title>Insight into the proteome of Arion vulgaris.</title>
        <authorList>
            <person name="Aradska J."/>
            <person name="Bulat T."/>
            <person name="Smidak R."/>
            <person name="Sarate P."/>
            <person name="Gangsoo J."/>
            <person name="Sialana F."/>
            <person name="Bilban M."/>
            <person name="Lubec G."/>
        </authorList>
    </citation>
    <scope>NUCLEOTIDE SEQUENCE</scope>
    <source>
        <tissue evidence="2">Skin</tissue>
    </source>
</reference>
<organism evidence="2">
    <name type="scientific">Arion vulgaris</name>
    <dbReference type="NCBI Taxonomy" id="1028688"/>
    <lineage>
        <taxon>Eukaryota</taxon>
        <taxon>Metazoa</taxon>
        <taxon>Spiralia</taxon>
        <taxon>Lophotrochozoa</taxon>
        <taxon>Mollusca</taxon>
        <taxon>Gastropoda</taxon>
        <taxon>Heterobranchia</taxon>
        <taxon>Euthyneura</taxon>
        <taxon>Panpulmonata</taxon>
        <taxon>Eupulmonata</taxon>
        <taxon>Stylommatophora</taxon>
        <taxon>Helicina</taxon>
        <taxon>Arionoidea</taxon>
        <taxon>Arionidae</taxon>
        <taxon>Arion</taxon>
    </lineage>
</organism>
<proteinExistence type="predicted"/>
<feature type="region of interest" description="Disordered" evidence="1">
    <location>
        <begin position="193"/>
        <end position="213"/>
    </location>
</feature>
<protein>
    <submittedName>
        <fullName evidence="2">Uncharacterized protein</fullName>
    </submittedName>
</protein>
<name>A0A0B6ZM99_9EUPU</name>
<feature type="region of interest" description="Disordered" evidence="1">
    <location>
        <begin position="1"/>
        <end position="153"/>
    </location>
</feature>
<feature type="compositionally biased region" description="Polar residues" evidence="1">
    <location>
        <begin position="38"/>
        <end position="69"/>
    </location>
</feature>
<evidence type="ECO:0000256" key="1">
    <source>
        <dbReference type="SAM" id="MobiDB-lite"/>
    </source>
</evidence>
<sequence>PPSSIALPPTATLSSIALPPTVLRPSTAPPTSSPTAPISFSQPTASQPPESTENQQSTENTSSINQPTKIKSARKNLRVTNLNSGSDSDGDSKENLDMDTSNEDKTIEDDTTCFKVPKLNKPSSVLPAWAPLTTQESSSDVEMKTTKEDGNQPLDTFLTIKKDSVTEKHIPVLVGRMVSEILIPPPPVIAWARGKRKRNKKPRKYPTAKSQKQVIEEEKKIIDEEKKMMGIDVDAKEEQPLLITPVPPPALISSTVSVSAQEENEDESKKTIPDSLDTLFARLSRSVANKSKSKTSGSIVSFDKEVLEMEQKIENEITNKLEKERAKIIMEKLKKEQREQRCEEQLVKKKKRTESDSSSSCEDKTDDNVSCDNQEVKVTVSVSDISNQVEIISGEQANLSMISMGNLDPIVTSVGNADPSVAGVDRSITSVDLCIASVENVDPF</sequence>
<feature type="compositionally biased region" description="Basic and acidic residues" evidence="1">
    <location>
        <begin position="141"/>
        <end position="150"/>
    </location>
</feature>
<feature type="non-terminal residue" evidence="2">
    <location>
        <position position="1"/>
    </location>
</feature>
<evidence type="ECO:0000313" key="2">
    <source>
        <dbReference type="EMBL" id="CEK69643.1"/>
    </source>
</evidence>
<feature type="compositionally biased region" description="Basic residues" evidence="1">
    <location>
        <begin position="193"/>
        <end position="206"/>
    </location>
</feature>
<feature type="region of interest" description="Disordered" evidence="1">
    <location>
        <begin position="254"/>
        <end position="273"/>
    </location>
</feature>
<dbReference type="EMBL" id="HACG01022778">
    <property type="protein sequence ID" value="CEK69643.1"/>
    <property type="molecule type" value="Transcribed_RNA"/>
</dbReference>
<gene>
    <name evidence="2" type="primary">ORF71021</name>
</gene>
<feature type="non-terminal residue" evidence="2">
    <location>
        <position position="444"/>
    </location>
</feature>
<accession>A0A0B6ZM99</accession>
<dbReference type="AlphaFoldDB" id="A0A0B6ZM99"/>